<evidence type="ECO:0000313" key="1">
    <source>
        <dbReference type="EMBL" id="TDL15941.1"/>
    </source>
</evidence>
<dbReference type="VEuPathDB" id="FungiDB:BD410DRAFT_795870"/>
<evidence type="ECO:0000313" key="2">
    <source>
        <dbReference type="Proteomes" id="UP000294933"/>
    </source>
</evidence>
<dbReference type="STRING" id="50990.A0A4Y7PLS8"/>
<reference evidence="1 2" key="1">
    <citation type="submission" date="2018-06" db="EMBL/GenBank/DDBJ databases">
        <title>A transcriptomic atlas of mushroom development highlights an independent origin of complex multicellularity.</title>
        <authorList>
            <consortium name="DOE Joint Genome Institute"/>
            <person name="Krizsan K."/>
            <person name="Almasi E."/>
            <person name="Merenyi Z."/>
            <person name="Sahu N."/>
            <person name="Viragh M."/>
            <person name="Koszo T."/>
            <person name="Mondo S."/>
            <person name="Kiss B."/>
            <person name="Balint B."/>
            <person name="Kues U."/>
            <person name="Barry K."/>
            <person name="Hegedus J.C."/>
            <person name="Henrissat B."/>
            <person name="Johnson J."/>
            <person name="Lipzen A."/>
            <person name="Ohm R."/>
            <person name="Nagy I."/>
            <person name="Pangilinan J."/>
            <person name="Yan J."/>
            <person name="Xiong Y."/>
            <person name="Grigoriev I.V."/>
            <person name="Hibbett D.S."/>
            <person name="Nagy L.G."/>
        </authorList>
    </citation>
    <scope>NUCLEOTIDE SEQUENCE [LARGE SCALE GENOMIC DNA]</scope>
    <source>
        <strain evidence="1 2">SZMC22713</strain>
    </source>
</reference>
<dbReference type="EMBL" id="ML170256">
    <property type="protein sequence ID" value="TDL15941.1"/>
    <property type="molecule type" value="Genomic_DNA"/>
</dbReference>
<dbReference type="AlphaFoldDB" id="A0A4Y7PLS8"/>
<proteinExistence type="predicted"/>
<accession>A0A4Y7PLS8</accession>
<dbReference type="Gene3D" id="1.20.1280.50">
    <property type="match status" value="1"/>
</dbReference>
<sequence>MPIWPPRSRVQADGVRDRADKMRSMAINFFARRKERVGTYNKAIISLRLPPELFLLIFDLAVHAQFSSGQNSKQRLTCISVSRVCQYWRQLTLDCPAIWSCIDTSWSSLAIEFVRRSRAAPLTVVVQLTHRPSIAVVAAINVVLGERQIERIRELRVSADDMIHLELNFCHRIHASKLLALSLHSTPRAIRVTPPPFPWILPETLKTLVVSTSYIPQDPQMLRNLTQLKVTGDSRPPGFSLRVFDIITILQMCPVLEEFDYFTICYVDYMTPPHITAELLCLRHIRLKINSRACQMLLSRLIFGATVTFGIDVSRHWEKPEVHTTFSFGNYDALDLRVTYDGYLRMKAYNLTGDENQRTAAFHNISTLNPYNGSIEFTSLKIYFDAILPQVRSLSIHFDSNKIIAHPYIRRILWTDILMDLPSVLSLTIKVGSHNEMLPPTDIVVSLMQALRKKDAHKRLCLCHNLRTFVLDGIPFTEADGKAALSYLKSFAAAREVGEARIATIDISNCIGVKYRNVQALENFVDEVIWKWWSDESSQPSEV</sequence>
<gene>
    <name evidence="1" type="ORF">BD410DRAFT_795870</name>
</gene>
<dbReference type="OrthoDB" id="2269034at2759"/>
<protein>
    <submittedName>
        <fullName evidence="1">Uncharacterized protein</fullName>
    </submittedName>
</protein>
<keyword evidence="2" id="KW-1185">Reference proteome</keyword>
<name>A0A4Y7PLS8_9AGAM</name>
<dbReference type="Proteomes" id="UP000294933">
    <property type="component" value="Unassembled WGS sequence"/>
</dbReference>
<organism evidence="1 2">
    <name type="scientific">Rickenella mellea</name>
    <dbReference type="NCBI Taxonomy" id="50990"/>
    <lineage>
        <taxon>Eukaryota</taxon>
        <taxon>Fungi</taxon>
        <taxon>Dikarya</taxon>
        <taxon>Basidiomycota</taxon>
        <taxon>Agaricomycotina</taxon>
        <taxon>Agaricomycetes</taxon>
        <taxon>Hymenochaetales</taxon>
        <taxon>Rickenellaceae</taxon>
        <taxon>Rickenella</taxon>
    </lineage>
</organism>